<protein>
    <recommendedName>
        <fullName evidence="2">Carboxylesterase type B domain-containing protein</fullName>
    </recommendedName>
</protein>
<evidence type="ECO:0000256" key="1">
    <source>
        <dbReference type="SAM" id="SignalP"/>
    </source>
</evidence>
<gene>
    <name evidence="3" type="ORF">PILCRDRAFT_98075</name>
</gene>
<dbReference type="PANTHER" id="PTHR45570">
    <property type="entry name" value="CARBOXYLIC ESTER HYDROLASE"/>
    <property type="match status" value="1"/>
</dbReference>
<feature type="signal peptide" evidence="1">
    <location>
        <begin position="1"/>
        <end position="20"/>
    </location>
</feature>
<dbReference type="Gene3D" id="3.40.50.1820">
    <property type="entry name" value="alpha/beta hydrolase"/>
    <property type="match status" value="1"/>
</dbReference>
<name>A0A0C3FID7_PILCF</name>
<dbReference type="OrthoDB" id="408631at2759"/>
<dbReference type="EMBL" id="KN833008">
    <property type="protein sequence ID" value="KIM79571.1"/>
    <property type="molecule type" value="Genomic_DNA"/>
</dbReference>
<dbReference type="Pfam" id="PF00135">
    <property type="entry name" value="COesterase"/>
    <property type="match status" value="1"/>
</dbReference>
<dbReference type="PANTHER" id="PTHR45570:SF1">
    <property type="entry name" value="CARBOXYLIC ESTER HYDROLASE"/>
    <property type="match status" value="1"/>
</dbReference>
<organism evidence="3 4">
    <name type="scientific">Piloderma croceum (strain F 1598)</name>
    <dbReference type="NCBI Taxonomy" id="765440"/>
    <lineage>
        <taxon>Eukaryota</taxon>
        <taxon>Fungi</taxon>
        <taxon>Dikarya</taxon>
        <taxon>Basidiomycota</taxon>
        <taxon>Agaricomycotina</taxon>
        <taxon>Agaricomycetes</taxon>
        <taxon>Agaricomycetidae</taxon>
        <taxon>Atheliales</taxon>
        <taxon>Atheliaceae</taxon>
        <taxon>Piloderma</taxon>
    </lineage>
</organism>
<evidence type="ECO:0000313" key="3">
    <source>
        <dbReference type="EMBL" id="KIM79571.1"/>
    </source>
</evidence>
<dbReference type="InterPro" id="IPR029058">
    <property type="entry name" value="AB_hydrolase_fold"/>
</dbReference>
<accession>A0A0C3FID7</accession>
<dbReference type="HOGENOM" id="CLU_1251084_0_0_1"/>
<feature type="domain" description="Carboxylesterase type B" evidence="2">
    <location>
        <begin position="60"/>
        <end position="214"/>
    </location>
</feature>
<dbReference type="InterPro" id="IPR002018">
    <property type="entry name" value="CarbesteraseB"/>
</dbReference>
<proteinExistence type="predicted"/>
<dbReference type="InParanoid" id="A0A0C3FID7"/>
<evidence type="ECO:0000259" key="2">
    <source>
        <dbReference type="Pfam" id="PF00135"/>
    </source>
</evidence>
<sequence>MIALAIFICSLLLVSTSTLASPLVPVQPGQFFNPSGLLCNLPIVNKILCPRQDGTLGLSVKTPLGVARGVSDASGAMRFSVKYAAAQRWAASSMAKTWQLPNGASNPSALPLVCPQDNVKPSAMSEDCLSMILYVPKSVKVGSGAPVMVWVHGGSFIVGSATDAGLDGSKLASATGAIVAVIQYRLGALGFLGPDGSTNLGLADFMLALQFLQKVLLPRLL</sequence>
<keyword evidence="4" id="KW-1185">Reference proteome</keyword>
<reference evidence="4" key="2">
    <citation type="submission" date="2015-01" db="EMBL/GenBank/DDBJ databases">
        <title>Evolutionary Origins and Diversification of the Mycorrhizal Mutualists.</title>
        <authorList>
            <consortium name="DOE Joint Genome Institute"/>
            <consortium name="Mycorrhizal Genomics Consortium"/>
            <person name="Kohler A."/>
            <person name="Kuo A."/>
            <person name="Nagy L.G."/>
            <person name="Floudas D."/>
            <person name="Copeland A."/>
            <person name="Barry K.W."/>
            <person name="Cichocki N."/>
            <person name="Veneault-Fourrey C."/>
            <person name="LaButti K."/>
            <person name="Lindquist E.A."/>
            <person name="Lipzen A."/>
            <person name="Lundell T."/>
            <person name="Morin E."/>
            <person name="Murat C."/>
            <person name="Riley R."/>
            <person name="Ohm R."/>
            <person name="Sun H."/>
            <person name="Tunlid A."/>
            <person name="Henrissat B."/>
            <person name="Grigoriev I.V."/>
            <person name="Hibbett D.S."/>
            <person name="Martin F."/>
        </authorList>
    </citation>
    <scope>NUCLEOTIDE SEQUENCE [LARGE SCALE GENOMIC DNA]</scope>
    <source>
        <strain evidence="4">F 1598</strain>
    </source>
</reference>
<keyword evidence="1" id="KW-0732">Signal</keyword>
<dbReference type="Proteomes" id="UP000054166">
    <property type="component" value="Unassembled WGS sequence"/>
</dbReference>
<evidence type="ECO:0000313" key="4">
    <source>
        <dbReference type="Proteomes" id="UP000054166"/>
    </source>
</evidence>
<dbReference type="SUPFAM" id="SSF53474">
    <property type="entry name" value="alpha/beta-Hydrolases"/>
    <property type="match status" value="1"/>
</dbReference>
<dbReference type="AlphaFoldDB" id="A0A0C3FID7"/>
<reference evidence="3 4" key="1">
    <citation type="submission" date="2014-04" db="EMBL/GenBank/DDBJ databases">
        <authorList>
            <consortium name="DOE Joint Genome Institute"/>
            <person name="Kuo A."/>
            <person name="Tarkka M."/>
            <person name="Buscot F."/>
            <person name="Kohler A."/>
            <person name="Nagy L.G."/>
            <person name="Floudas D."/>
            <person name="Copeland A."/>
            <person name="Barry K.W."/>
            <person name="Cichocki N."/>
            <person name="Veneault-Fourrey C."/>
            <person name="LaButti K."/>
            <person name="Lindquist E.A."/>
            <person name="Lipzen A."/>
            <person name="Lundell T."/>
            <person name="Morin E."/>
            <person name="Murat C."/>
            <person name="Sun H."/>
            <person name="Tunlid A."/>
            <person name="Henrissat B."/>
            <person name="Grigoriev I.V."/>
            <person name="Hibbett D.S."/>
            <person name="Martin F."/>
            <person name="Nordberg H.P."/>
            <person name="Cantor M.N."/>
            <person name="Hua S.X."/>
        </authorList>
    </citation>
    <scope>NUCLEOTIDE SEQUENCE [LARGE SCALE GENOMIC DNA]</scope>
    <source>
        <strain evidence="3 4">F 1598</strain>
    </source>
</reference>
<feature type="chain" id="PRO_5002164390" description="Carboxylesterase type B domain-containing protein" evidence="1">
    <location>
        <begin position="21"/>
        <end position="221"/>
    </location>
</feature>
<dbReference type="STRING" id="765440.A0A0C3FID7"/>